<evidence type="ECO:0000256" key="5">
    <source>
        <dbReference type="ARBA" id="ARBA00022519"/>
    </source>
</evidence>
<dbReference type="STRING" id="765912.Thimo_2076"/>
<evidence type="ECO:0000256" key="3">
    <source>
        <dbReference type="ARBA" id="ARBA00016337"/>
    </source>
</evidence>
<sequence length="363" mass="39237">MGTAMVPCAPLSRLFARLPSHHAWRHPAWVTLLVVLGLGLASCGEPRDPMLEVSGPTMGTFYSVKVARPPAELTAHALQQTVDTVLDEVIAEISTYDPTSELSRLNVNPTTDWVPLSPDLLTVIDEGQRISHLSGGAFDITVGPLVNLWGFGPEHRPDAVPDPAAIAAARERVGYEKLSLRADPPAIRKTRGDIYIDLSALGEGYGAARVATALEARGVTDYMVAIAGAIRVRGRNPKGTPWVIAIEEPTPGRRSVHRIIEISDGALSTSGDYRNFFEEGGQRYSHEIDPKTGRPVAQSLASVTVIDDDATRADGLATALMVMGEDEGPALAEAQLIPAYFIIREDEGFRVVVTPSFQRYLRE</sequence>
<dbReference type="AlphaFoldDB" id="L0GZS7"/>
<dbReference type="PANTHER" id="PTHR30040">
    <property type="entry name" value="THIAMINE BIOSYNTHESIS LIPOPROTEIN APBE"/>
    <property type="match status" value="1"/>
</dbReference>
<feature type="binding site" evidence="19">
    <location>
        <position position="288"/>
    </location>
    <ligand>
        <name>FAD</name>
        <dbReference type="ChEBI" id="CHEBI:57692"/>
    </ligand>
</feature>
<dbReference type="FunFam" id="3.10.520.10:FF:000001">
    <property type="entry name" value="FAD:protein FMN transferase"/>
    <property type="match status" value="1"/>
</dbReference>
<evidence type="ECO:0000256" key="17">
    <source>
        <dbReference type="ARBA" id="ARBA00060485"/>
    </source>
</evidence>
<evidence type="ECO:0000256" key="15">
    <source>
        <dbReference type="ARBA" id="ARBA00031306"/>
    </source>
</evidence>
<dbReference type="HOGENOM" id="CLU_044403_0_0_6"/>
<dbReference type="InterPro" id="IPR003374">
    <property type="entry name" value="ApbE-like_sf"/>
</dbReference>
<dbReference type="EC" id="2.7.1.180" evidence="2 18"/>
<keyword evidence="22" id="KW-1185">Reference proteome</keyword>
<keyword evidence="7 18" id="KW-0808">Transferase</keyword>
<feature type="binding site" evidence="20">
    <location>
        <position position="314"/>
    </location>
    <ligand>
        <name>Mg(2+)</name>
        <dbReference type="ChEBI" id="CHEBI:18420"/>
    </ligand>
</feature>
<dbReference type="GO" id="GO:0046872">
    <property type="term" value="F:metal ion binding"/>
    <property type="evidence" value="ECO:0007669"/>
    <property type="project" value="UniProtKB-UniRule"/>
</dbReference>
<dbReference type="Pfam" id="PF02424">
    <property type="entry name" value="ApbE"/>
    <property type="match status" value="1"/>
</dbReference>
<dbReference type="eggNOG" id="COG1477">
    <property type="taxonomic scope" value="Bacteria"/>
</dbReference>
<dbReference type="PATRIC" id="fig|765912.4.peg.2030"/>
<evidence type="ECO:0000256" key="7">
    <source>
        <dbReference type="ARBA" id="ARBA00022679"/>
    </source>
</evidence>
<name>L0GZS7_9GAMM</name>
<accession>L0GZS7</accession>
<evidence type="ECO:0000256" key="10">
    <source>
        <dbReference type="ARBA" id="ARBA00022827"/>
    </source>
</evidence>
<feature type="binding site" evidence="20">
    <location>
        <position position="200"/>
    </location>
    <ligand>
        <name>Mg(2+)</name>
        <dbReference type="ChEBI" id="CHEBI:18420"/>
    </ligand>
</feature>
<feature type="binding site" evidence="19">
    <location>
        <position position="58"/>
    </location>
    <ligand>
        <name>FAD</name>
        <dbReference type="ChEBI" id="CHEBI:57692"/>
    </ligand>
</feature>
<evidence type="ECO:0000256" key="18">
    <source>
        <dbReference type="PIRNR" id="PIRNR006268"/>
    </source>
</evidence>
<evidence type="ECO:0000256" key="13">
    <source>
        <dbReference type="ARBA" id="ARBA00023139"/>
    </source>
</evidence>
<evidence type="ECO:0000256" key="9">
    <source>
        <dbReference type="ARBA" id="ARBA00022729"/>
    </source>
</evidence>
<evidence type="ECO:0000256" key="8">
    <source>
        <dbReference type="ARBA" id="ARBA00022723"/>
    </source>
</evidence>
<keyword evidence="9" id="KW-0732">Signal</keyword>
<feature type="binding site" evidence="19">
    <location>
        <position position="203"/>
    </location>
    <ligand>
        <name>FAD</name>
        <dbReference type="ChEBI" id="CHEBI:57692"/>
    </ligand>
</feature>
<organism evidence="21 22">
    <name type="scientific">Thioflavicoccus mobilis 8321</name>
    <dbReference type="NCBI Taxonomy" id="765912"/>
    <lineage>
        <taxon>Bacteria</taxon>
        <taxon>Pseudomonadati</taxon>
        <taxon>Pseudomonadota</taxon>
        <taxon>Gammaproteobacteria</taxon>
        <taxon>Chromatiales</taxon>
        <taxon>Chromatiaceae</taxon>
        <taxon>Thioflavicoccus</taxon>
    </lineage>
</organism>
<evidence type="ECO:0000256" key="16">
    <source>
        <dbReference type="ARBA" id="ARBA00048540"/>
    </source>
</evidence>
<evidence type="ECO:0000313" key="21">
    <source>
        <dbReference type="EMBL" id="AGA90829.1"/>
    </source>
</evidence>
<keyword evidence="6 18" id="KW-0285">Flavoprotein</keyword>
<dbReference type="PIRSF" id="PIRSF006268">
    <property type="entry name" value="ApbE"/>
    <property type="match status" value="1"/>
</dbReference>
<keyword evidence="11 18" id="KW-0460">Magnesium</keyword>
<dbReference type="SUPFAM" id="SSF143631">
    <property type="entry name" value="ApbE-like"/>
    <property type="match status" value="1"/>
</dbReference>
<comment type="cofactor">
    <cofactor evidence="20">
        <name>Mg(2+)</name>
        <dbReference type="ChEBI" id="CHEBI:18420"/>
    </cofactor>
    <cofactor evidence="20">
        <name>Mn(2+)</name>
        <dbReference type="ChEBI" id="CHEBI:29035"/>
    </cofactor>
    <text evidence="20">Magnesium. Can also use manganese.</text>
</comment>
<comment type="catalytic activity">
    <reaction evidence="16 18">
        <text>L-threonyl-[protein] + FAD = FMN-L-threonyl-[protein] + AMP + H(+)</text>
        <dbReference type="Rhea" id="RHEA:36847"/>
        <dbReference type="Rhea" id="RHEA-COMP:11060"/>
        <dbReference type="Rhea" id="RHEA-COMP:11061"/>
        <dbReference type="ChEBI" id="CHEBI:15378"/>
        <dbReference type="ChEBI" id="CHEBI:30013"/>
        <dbReference type="ChEBI" id="CHEBI:57692"/>
        <dbReference type="ChEBI" id="CHEBI:74257"/>
        <dbReference type="ChEBI" id="CHEBI:456215"/>
        <dbReference type="EC" id="2.7.1.180"/>
    </reaction>
</comment>
<evidence type="ECO:0000256" key="2">
    <source>
        <dbReference type="ARBA" id="ARBA00011955"/>
    </source>
</evidence>
<dbReference type="InterPro" id="IPR024932">
    <property type="entry name" value="ApbE"/>
</dbReference>
<comment type="similarity">
    <text evidence="1 18">Belongs to the ApbE family.</text>
</comment>
<keyword evidence="8 18" id="KW-0479">Metal-binding</keyword>
<dbReference type="EMBL" id="CP003051">
    <property type="protein sequence ID" value="AGA90829.1"/>
    <property type="molecule type" value="Genomic_DNA"/>
</dbReference>
<keyword evidence="10 18" id="KW-0274">FAD</keyword>
<evidence type="ECO:0000256" key="14">
    <source>
        <dbReference type="ARBA" id="ARBA00023288"/>
    </source>
</evidence>
<feature type="binding site" evidence="19">
    <location>
        <position position="96"/>
    </location>
    <ligand>
        <name>FAD</name>
        <dbReference type="ChEBI" id="CHEBI:57692"/>
    </ligand>
</feature>
<feature type="binding site" evidence="19">
    <location>
        <begin position="137"/>
        <end position="139"/>
    </location>
    <ligand>
        <name>FAD</name>
        <dbReference type="ChEBI" id="CHEBI:57692"/>
    </ligand>
</feature>
<dbReference type="PANTHER" id="PTHR30040:SF2">
    <property type="entry name" value="FAD:PROTEIN FMN TRANSFERASE"/>
    <property type="match status" value="1"/>
</dbReference>
<dbReference type="GO" id="GO:0005886">
    <property type="term" value="C:plasma membrane"/>
    <property type="evidence" value="ECO:0007669"/>
    <property type="project" value="UniProtKB-SubCell"/>
</dbReference>
<keyword evidence="13" id="KW-0564">Palmitate</keyword>
<evidence type="ECO:0000313" key="22">
    <source>
        <dbReference type="Proteomes" id="UP000010816"/>
    </source>
</evidence>
<dbReference type="GO" id="GO:0016740">
    <property type="term" value="F:transferase activity"/>
    <property type="evidence" value="ECO:0007669"/>
    <property type="project" value="UniProtKB-UniRule"/>
</dbReference>
<evidence type="ECO:0000256" key="11">
    <source>
        <dbReference type="ARBA" id="ARBA00022842"/>
    </source>
</evidence>
<gene>
    <name evidence="21" type="ORF">Thimo_2076</name>
</gene>
<keyword evidence="14 21" id="KW-0449">Lipoprotein</keyword>
<feature type="binding site" evidence="19">
    <location>
        <position position="197"/>
    </location>
    <ligand>
        <name>FAD</name>
        <dbReference type="ChEBI" id="CHEBI:57692"/>
    </ligand>
</feature>
<protein>
    <recommendedName>
        <fullName evidence="3 18">FAD:protein FMN transferase</fullName>
        <ecNumber evidence="2 18">2.7.1.180</ecNumber>
    </recommendedName>
    <alternativeName>
        <fullName evidence="15 18">Flavin transferase</fullName>
    </alternativeName>
</protein>
<comment type="subcellular location">
    <subcellularLocation>
        <location evidence="17">Cell inner membrane</location>
        <topology evidence="17">Lipid-anchor</topology>
        <orientation evidence="17">Periplasmic side</orientation>
    </subcellularLocation>
</comment>
<keyword evidence="4" id="KW-1003">Cell membrane</keyword>
<evidence type="ECO:0000256" key="20">
    <source>
        <dbReference type="PIRSR" id="PIRSR006268-2"/>
    </source>
</evidence>
<reference evidence="21 22" key="1">
    <citation type="submission" date="2011-09" db="EMBL/GenBank/DDBJ databases">
        <title>Complete sequence of chromosome of Thioflavicoccus mobilis 8321.</title>
        <authorList>
            <consortium name="US DOE Joint Genome Institute"/>
            <person name="Lucas S."/>
            <person name="Han J."/>
            <person name="Lapidus A."/>
            <person name="Cheng J.-F."/>
            <person name="Goodwin L."/>
            <person name="Pitluck S."/>
            <person name="Peters L."/>
            <person name="Ovchinnikova G."/>
            <person name="Lu M."/>
            <person name="Detter J.C."/>
            <person name="Han C."/>
            <person name="Tapia R."/>
            <person name="Land M."/>
            <person name="Hauser L."/>
            <person name="Kyrpides N."/>
            <person name="Ivanova N."/>
            <person name="Pagani I."/>
            <person name="Vogl K."/>
            <person name="Liu Z."/>
            <person name="Imhoff J."/>
            <person name="Thiel V."/>
            <person name="Frigaard N.-U."/>
            <person name="Bryant D."/>
            <person name="Woyke T."/>
        </authorList>
    </citation>
    <scope>NUCLEOTIDE SEQUENCE [LARGE SCALE GENOMIC DNA]</scope>
    <source>
        <strain evidence="21 22">8321</strain>
    </source>
</reference>
<feature type="binding site" evidence="20">
    <location>
        <position position="318"/>
    </location>
    <ligand>
        <name>Mg(2+)</name>
        <dbReference type="ChEBI" id="CHEBI:18420"/>
    </ligand>
</feature>
<dbReference type="KEGG" id="tmb:Thimo_2076"/>
<evidence type="ECO:0000256" key="12">
    <source>
        <dbReference type="ARBA" id="ARBA00023136"/>
    </source>
</evidence>
<keyword evidence="12" id="KW-0472">Membrane</keyword>
<dbReference type="Proteomes" id="UP000010816">
    <property type="component" value="Chromosome"/>
</dbReference>
<evidence type="ECO:0000256" key="1">
    <source>
        <dbReference type="ARBA" id="ARBA00008282"/>
    </source>
</evidence>
<evidence type="ECO:0000256" key="19">
    <source>
        <dbReference type="PIRSR" id="PIRSR006268-1"/>
    </source>
</evidence>
<keyword evidence="5" id="KW-0997">Cell inner membrane</keyword>
<proteinExistence type="inferred from homology"/>
<dbReference type="Gene3D" id="3.10.520.10">
    <property type="entry name" value="ApbE-like domains"/>
    <property type="match status" value="1"/>
</dbReference>
<evidence type="ECO:0000256" key="4">
    <source>
        <dbReference type="ARBA" id="ARBA00022475"/>
    </source>
</evidence>
<evidence type="ECO:0000256" key="6">
    <source>
        <dbReference type="ARBA" id="ARBA00022630"/>
    </source>
</evidence>